<dbReference type="InterPro" id="IPR001633">
    <property type="entry name" value="EAL_dom"/>
</dbReference>
<dbReference type="SMART" id="SM00086">
    <property type="entry name" value="PAC"/>
    <property type="match status" value="2"/>
</dbReference>
<dbReference type="InterPro" id="IPR013767">
    <property type="entry name" value="PAS_fold"/>
</dbReference>
<dbReference type="InterPro" id="IPR035919">
    <property type="entry name" value="EAL_sf"/>
</dbReference>
<dbReference type="SUPFAM" id="SSF55785">
    <property type="entry name" value="PYP-like sensor domain (PAS domain)"/>
    <property type="match status" value="2"/>
</dbReference>
<evidence type="ECO:0000313" key="6">
    <source>
        <dbReference type="Proteomes" id="UP001516662"/>
    </source>
</evidence>
<dbReference type="InterPro" id="IPR043128">
    <property type="entry name" value="Rev_trsase/Diguanyl_cyclase"/>
</dbReference>
<name>A0ABR9QK95_9BACI</name>
<dbReference type="EMBL" id="JADCLJ010000020">
    <property type="protein sequence ID" value="MBE4908931.1"/>
    <property type="molecule type" value="Genomic_DNA"/>
</dbReference>
<dbReference type="PANTHER" id="PTHR44757">
    <property type="entry name" value="DIGUANYLATE CYCLASE DGCP"/>
    <property type="match status" value="1"/>
</dbReference>
<dbReference type="NCBIfam" id="TIGR00254">
    <property type="entry name" value="GGDEF"/>
    <property type="match status" value="1"/>
</dbReference>
<evidence type="ECO:0000259" key="4">
    <source>
        <dbReference type="PROSITE" id="PS50887"/>
    </source>
</evidence>
<dbReference type="SUPFAM" id="SSF55073">
    <property type="entry name" value="Nucleotide cyclase"/>
    <property type="match status" value="1"/>
</dbReference>
<dbReference type="Pfam" id="PF08448">
    <property type="entry name" value="PAS_4"/>
    <property type="match status" value="1"/>
</dbReference>
<gene>
    <name evidence="5" type="ORF">IMZ08_12755</name>
</gene>
<dbReference type="SMART" id="SM00091">
    <property type="entry name" value="PAS"/>
    <property type="match status" value="1"/>
</dbReference>
<dbReference type="PROSITE" id="PS50113">
    <property type="entry name" value="PAC"/>
    <property type="match status" value="1"/>
</dbReference>
<dbReference type="InterPro" id="IPR000014">
    <property type="entry name" value="PAS"/>
</dbReference>
<dbReference type="Gene3D" id="3.20.20.450">
    <property type="entry name" value="EAL domain"/>
    <property type="match status" value="1"/>
</dbReference>
<dbReference type="NCBIfam" id="TIGR00229">
    <property type="entry name" value="sensory_box"/>
    <property type="match status" value="2"/>
</dbReference>
<accession>A0ABR9QK95</accession>
<organism evidence="5 6">
    <name type="scientific">Litchfieldia luteola</name>
    <dbReference type="NCBI Taxonomy" id="682179"/>
    <lineage>
        <taxon>Bacteria</taxon>
        <taxon>Bacillati</taxon>
        <taxon>Bacillota</taxon>
        <taxon>Bacilli</taxon>
        <taxon>Bacillales</taxon>
        <taxon>Bacillaceae</taxon>
        <taxon>Litchfieldia</taxon>
    </lineage>
</organism>
<dbReference type="InterPro" id="IPR035965">
    <property type="entry name" value="PAS-like_dom_sf"/>
</dbReference>
<keyword evidence="6" id="KW-1185">Reference proteome</keyword>
<comment type="caution">
    <text evidence="5">The sequence shown here is derived from an EMBL/GenBank/DDBJ whole genome shotgun (WGS) entry which is preliminary data.</text>
</comment>
<dbReference type="CDD" id="cd00130">
    <property type="entry name" value="PAS"/>
    <property type="match status" value="1"/>
</dbReference>
<dbReference type="CDD" id="cd01948">
    <property type="entry name" value="EAL"/>
    <property type="match status" value="1"/>
</dbReference>
<sequence length="639" mass="73186">MLIPEYIGKTFHEILPEHIAVHLQDKYEGVIKSRSVFSFQDRVTLPSGQEVYSESILTPIFDEENVIRYVVSITRDITNRVNENKKLIESTERYKSLVDHNMDAVMSLDLKGNILHANPSTENIIGKYEEPLIDRSIFNLIDDSDVDNFRNIFQETLNGKPSELMECKIKHKDNRNISVHVKTVPIIVSEEVSGIFAIIKDITEQINYHQMMKHMAYFDQLTGLPNRSSLKEDLTNIVSKANEIKQHFAIMYLDLDRFKFLNDTLGHNVGDEVLIQVAHRLKSIDVRGYTIYRQGGDEFIVLLENTTVEKSSLLADMILDVFKMPFTFSQQEYFMTTSIGISCFPNDGIDGETLIKNADTALYQVKERGKGHYQYYRKDMKKGTSQTMLLETGLRKSIERDELVLLYQPQIDLLTGETTSFEALIRWNHPELGFISPGEFIPLAEETGLIIPIGEWVIEKVCKKLRDWKEAGYSDISIAVNLSPRQFQQPGLVNYIERNILTNKIDSNNLEFEITEGAIQDSKEALHTLAELKKLGVKVAVDDFGTGYSSLSYLKYFPIDTLKIDQSFVREVLQDKKDMAITTTIIHLAQSLGLSVVAEGVEDEKQAIFFKKMKCDKAQGYFFSRPINEETVEAHYFKK</sequence>
<reference evidence="5 6" key="1">
    <citation type="submission" date="2020-10" db="EMBL/GenBank/DDBJ databases">
        <title>Bacillus sp. HD4P25, an endophyte from a halophyte.</title>
        <authorList>
            <person name="Sun J.-Q."/>
        </authorList>
    </citation>
    <scope>NUCLEOTIDE SEQUENCE [LARGE SCALE GENOMIC DNA]</scope>
    <source>
        <strain evidence="5 6">YIM 93174</strain>
    </source>
</reference>
<feature type="domain" description="PAC" evidence="2">
    <location>
        <begin position="37"/>
        <end position="89"/>
    </location>
</feature>
<evidence type="ECO:0000313" key="5">
    <source>
        <dbReference type="EMBL" id="MBE4908931.1"/>
    </source>
</evidence>
<dbReference type="InterPro" id="IPR000160">
    <property type="entry name" value="GGDEF_dom"/>
</dbReference>
<dbReference type="InterPro" id="IPR000700">
    <property type="entry name" value="PAS-assoc_C"/>
</dbReference>
<dbReference type="PANTHER" id="PTHR44757:SF2">
    <property type="entry name" value="BIOFILM ARCHITECTURE MAINTENANCE PROTEIN MBAA"/>
    <property type="match status" value="1"/>
</dbReference>
<dbReference type="CDD" id="cd01949">
    <property type="entry name" value="GGDEF"/>
    <property type="match status" value="1"/>
</dbReference>
<feature type="domain" description="PAS" evidence="1">
    <location>
        <begin position="90"/>
        <end position="160"/>
    </location>
</feature>
<dbReference type="Pfam" id="PF00989">
    <property type="entry name" value="PAS"/>
    <property type="match status" value="1"/>
</dbReference>
<dbReference type="Proteomes" id="UP001516662">
    <property type="component" value="Unassembled WGS sequence"/>
</dbReference>
<dbReference type="SMART" id="SM00052">
    <property type="entry name" value="EAL"/>
    <property type="match status" value="1"/>
</dbReference>
<dbReference type="Gene3D" id="3.30.450.20">
    <property type="entry name" value="PAS domain"/>
    <property type="match status" value="2"/>
</dbReference>
<feature type="domain" description="GGDEF" evidence="4">
    <location>
        <begin position="246"/>
        <end position="378"/>
    </location>
</feature>
<dbReference type="PROSITE" id="PS50887">
    <property type="entry name" value="GGDEF"/>
    <property type="match status" value="1"/>
</dbReference>
<dbReference type="Pfam" id="PF00990">
    <property type="entry name" value="GGDEF"/>
    <property type="match status" value="1"/>
</dbReference>
<proteinExistence type="predicted"/>
<dbReference type="PROSITE" id="PS50112">
    <property type="entry name" value="PAS"/>
    <property type="match status" value="1"/>
</dbReference>
<dbReference type="InterPro" id="IPR029787">
    <property type="entry name" value="Nucleotide_cyclase"/>
</dbReference>
<dbReference type="SUPFAM" id="SSF141868">
    <property type="entry name" value="EAL domain-like"/>
    <property type="match status" value="1"/>
</dbReference>
<dbReference type="PROSITE" id="PS50883">
    <property type="entry name" value="EAL"/>
    <property type="match status" value="1"/>
</dbReference>
<dbReference type="Pfam" id="PF00563">
    <property type="entry name" value="EAL"/>
    <property type="match status" value="1"/>
</dbReference>
<protein>
    <submittedName>
        <fullName evidence="5">EAL domain-containing protein</fullName>
    </submittedName>
</protein>
<dbReference type="InterPro" id="IPR052155">
    <property type="entry name" value="Biofilm_reg_signaling"/>
</dbReference>
<feature type="domain" description="EAL" evidence="3">
    <location>
        <begin position="387"/>
        <end position="639"/>
    </location>
</feature>
<dbReference type="InterPro" id="IPR013656">
    <property type="entry name" value="PAS_4"/>
</dbReference>
<dbReference type="Gene3D" id="3.30.70.270">
    <property type="match status" value="1"/>
</dbReference>
<evidence type="ECO:0000259" key="2">
    <source>
        <dbReference type="PROSITE" id="PS50113"/>
    </source>
</evidence>
<dbReference type="SMART" id="SM00267">
    <property type="entry name" value="GGDEF"/>
    <property type="match status" value="1"/>
</dbReference>
<evidence type="ECO:0000259" key="3">
    <source>
        <dbReference type="PROSITE" id="PS50883"/>
    </source>
</evidence>
<dbReference type="InterPro" id="IPR001610">
    <property type="entry name" value="PAC"/>
</dbReference>
<evidence type="ECO:0000259" key="1">
    <source>
        <dbReference type="PROSITE" id="PS50112"/>
    </source>
</evidence>